<reference evidence="16 17" key="1">
    <citation type="submission" date="2023-01" db="EMBL/GenBank/DDBJ databases">
        <title>Genomes from the Australian National Cyanobacteria Reference Collection.</title>
        <authorList>
            <person name="Willis A."/>
            <person name="Lee E.M.F."/>
        </authorList>
    </citation>
    <scope>NUCLEOTIDE SEQUENCE [LARGE SCALE GENOMIC DNA]</scope>
    <source>
        <strain evidence="16 17">CS-537/01</strain>
    </source>
</reference>
<evidence type="ECO:0000256" key="2">
    <source>
        <dbReference type="ARBA" id="ARBA00008923"/>
    </source>
</evidence>
<keyword evidence="4 14" id="KW-0813">Transport</keyword>
<keyword evidence="17" id="KW-1185">Reference proteome</keyword>
<evidence type="ECO:0000256" key="4">
    <source>
        <dbReference type="ARBA" id="ARBA00022448"/>
    </source>
</evidence>
<dbReference type="Gene3D" id="2.60.40.830">
    <property type="entry name" value="Cytochrome f large domain"/>
    <property type="match status" value="1"/>
</dbReference>
<evidence type="ECO:0000256" key="7">
    <source>
        <dbReference type="ARBA" id="ARBA00022692"/>
    </source>
</evidence>
<keyword evidence="12 14" id="KW-0793">Thylakoid</keyword>
<feature type="binding site" description="covalent" evidence="14">
    <location>
        <position position="66"/>
    </location>
    <ligand>
        <name>heme</name>
        <dbReference type="ChEBI" id="CHEBI:30413"/>
    </ligand>
</feature>
<keyword evidence="5 14" id="KW-0602">Photosynthesis</keyword>
<evidence type="ECO:0000256" key="3">
    <source>
        <dbReference type="ARBA" id="ARBA00013528"/>
    </source>
</evidence>
<feature type="domain" description="Cytochrome f large" evidence="15">
    <location>
        <begin position="45"/>
        <end position="200"/>
    </location>
</feature>
<feature type="binding site" description="covalent" evidence="14">
    <location>
        <position position="69"/>
    </location>
    <ligand>
        <name>heme</name>
        <dbReference type="ChEBI" id="CHEBI:30413"/>
    </ligand>
</feature>
<gene>
    <name evidence="14 16" type="primary">petA</name>
    <name evidence="16" type="ORF">PN492_13315</name>
</gene>
<evidence type="ECO:0000259" key="15">
    <source>
        <dbReference type="Pfam" id="PF16639"/>
    </source>
</evidence>
<keyword evidence="10 14" id="KW-1133">Transmembrane helix</keyword>
<keyword evidence="8 14" id="KW-0479">Metal-binding</keyword>
<comment type="caution">
    <text evidence="16">The sequence shown here is derived from an EMBL/GenBank/DDBJ whole genome shotgun (WGS) entry which is preliminary data.</text>
</comment>
<proteinExistence type="inferred from homology"/>
<evidence type="ECO:0000256" key="9">
    <source>
        <dbReference type="ARBA" id="ARBA00022982"/>
    </source>
</evidence>
<dbReference type="PRINTS" id="PR00610">
    <property type="entry name" value="CYTOCHROMEF"/>
</dbReference>
<dbReference type="PROSITE" id="PS51010">
    <property type="entry name" value="CYTF"/>
    <property type="match status" value="1"/>
</dbReference>
<sequence length="333" mass="35758">MRNALTPARLTRTAKVMVNTLLIAIATVTFFFTSDITLPQTAAAYPFWAQETAPETPREPTGRIVCANCHLAAKNTEIEVPQSVLPDTVFKAVVKIPYDTSVQQVGADGSKVGLNVGAVLMLPQGFKIAPEDRIPEEMKAEVGDMTFTPYTDDKENVVIVGPLPGEEYQEIVFPVLSPNPATDKNIHFGKYSVHVGGNRGRGQVYPTGEKSNNNLFNASATGTISKIAQTEDEDGNVKNLISITTAAGDVVTDTIPVGPELIVAEGQAVNTGDALTNNPNVGGFGQKDAEIVLQDSSRVAWLVAFICLVMLAQVMLVLKKKQVEKVQAAEMNF</sequence>
<evidence type="ECO:0000256" key="14">
    <source>
        <dbReference type="HAMAP-Rule" id="MF_00610"/>
    </source>
</evidence>
<evidence type="ECO:0000313" key="17">
    <source>
        <dbReference type="Proteomes" id="UP001212123"/>
    </source>
</evidence>
<dbReference type="InterPro" id="IPR002325">
    <property type="entry name" value="Cyt_f"/>
</dbReference>
<dbReference type="Proteomes" id="UP001212123">
    <property type="component" value="Unassembled WGS sequence"/>
</dbReference>
<dbReference type="Gene3D" id="2.40.50.100">
    <property type="match status" value="1"/>
</dbReference>
<dbReference type="InterPro" id="IPR036826">
    <property type="entry name" value="Cyt_f_lg_dom_sf"/>
</dbReference>
<dbReference type="Pfam" id="PF16639">
    <property type="entry name" value="Apocytochr_F_N"/>
    <property type="match status" value="1"/>
</dbReference>
<keyword evidence="13 14" id="KW-0472">Membrane</keyword>
<dbReference type="HAMAP" id="MF_00610">
    <property type="entry name" value="Cytb6_f_cytF"/>
    <property type="match status" value="1"/>
</dbReference>
<name>A0ABT5A6F4_9CYAN</name>
<comment type="subunit">
    <text evidence="14">The 4 large subunits of the cytochrome b6-f complex are cytochrome b6, subunit IV (17 kDa polypeptide, PetD), cytochrome f and the Rieske protein, while the 4 small subunits are PetG, PetL, PetM and PetN. The complex functions as a dimer.</text>
</comment>
<keyword evidence="6 14" id="KW-0349">Heme</keyword>
<dbReference type="EMBL" id="JAQMTU010000077">
    <property type="protein sequence ID" value="MDB9487516.1"/>
    <property type="molecule type" value="Genomic_DNA"/>
</dbReference>
<dbReference type="InterPro" id="IPR011054">
    <property type="entry name" value="Rudment_hybrid_motif"/>
</dbReference>
<keyword evidence="11 14" id="KW-0408">Iron</keyword>
<dbReference type="Pfam" id="PF01333">
    <property type="entry name" value="Apocytochr_F_C"/>
    <property type="match status" value="1"/>
</dbReference>
<comment type="cofactor">
    <cofactor evidence="14">
        <name>heme</name>
        <dbReference type="ChEBI" id="CHEBI:30413"/>
    </cofactor>
    <text evidence="14">Binds 1 heme group covalently.</text>
</comment>
<evidence type="ECO:0000256" key="12">
    <source>
        <dbReference type="ARBA" id="ARBA00023078"/>
    </source>
</evidence>
<evidence type="ECO:0000256" key="5">
    <source>
        <dbReference type="ARBA" id="ARBA00022531"/>
    </source>
</evidence>
<feature type="binding site" description="axial binding residue" evidence="14">
    <location>
        <position position="70"/>
    </location>
    <ligand>
        <name>heme</name>
        <dbReference type="ChEBI" id="CHEBI:30413"/>
    </ligand>
    <ligandPart>
        <name>Fe</name>
        <dbReference type="ChEBI" id="CHEBI:18248"/>
    </ligandPart>
</feature>
<dbReference type="SUPFAM" id="SSF51246">
    <property type="entry name" value="Rudiment single hybrid motif"/>
    <property type="match status" value="1"/>
</dbReference>
<evidence type="ECO:0000256" key="8">
    <source>
        <dbReference type="ARBA" id="ARBA00022723"/>
    </source>
</evidence>
<comment type="similarity">
    <text evidence="2 14">Belongs to the cytochrome f family.</text>
</comment>
<evidence type="ECO:0000256" key="13">
    <source>
        <dbReference type="ARBA" id="ARBA00023136"/>
    </source>
</evidence>
<accession>A0ABT5A6F4</accession>
<dbReference type="SUPFAM" id="SSF49441">
    <property type="entry name" value="Cytochrome f, large domain"/>
    <property type="match status" value="1"/>
</dbReference>
<dbReference type="RefSeq" id="WP_028082950.1">
    <property type="nucleotide sequence ID" value="NZ_JAQMTU010000077.1"/>
</dbReference>
<dbReference type="SUPFAM" id="SSF103431">
    <property type="entry name" value="Cytochrome f subunit of the cytochrome b6f complex, transmembrane anchor"/>
    <property type="match status" value="1"/>
</dbReference>
<evidence type="ECO:0000256" key="1">
    <source>
        <dbReference type="ARBA" id="ARBA00004167"/>
    </source>
</evidence>
<evidence type="ECO:0000256" key="6">
    <source>
        <dbReference type="ARBA" id="ARBA00022617"/>
    </source>
</evidence>
<organism evidence="16 17">
    <name type="scientific">Dolichospermum circinale CS-537/01</name>
    <dbReference type="NCBI Taxonomy" id="3021739"/>
    <lineage>
        <taxon>Bacteria</taxon>
        <taxon>Bacillati</taxon>
        <taxon>Cyanobacteriota</taxon>
        <taxon>Cyanophyceae</taxon>
        <taxon>Nostocales</taxon>
        <taxon>Aphanizomenonaceae</taxon>
        <taxon>Dolichospermum</taxon>
        <taxon>Dolichospermum circinale</taxon>
    </lineage>
</organism>
<feature type="transmembrane region" description="Helical" evidence="14">
    <location>
        <begin position="299"/>
        <end position="318"/>
    </location>
</feature>
<evidence type="ECO:0000313" key="16">
    <source>
        <dbReference type="EMBL" id="MDB9487516.1"/>
    </source>
</evidence>
<keyword evidence="14" id="KW-0732">Signal</keyword>
<evidence type="ECO:0000256" key="10">
    <source>
        <dbReference type="ARBA" id="ARBA00022989"/>
    </source>
</evidence>
<evidence type="ECO:0000256" key="11">
    <source>
        <dbReference type="ARBA" id="ARBA00023004"/>
    </source>
</evidence>
<dbReference type="PANTHER" id="PTHR33288:SF10">
    <property type="entry name" value="CYTOCHROME F"/>
    <property type="match status" value="1"/>
</dbReference>
<keyword evidence="7 14" id="KW-0812">Transmembrane</keyword>
<dbReference type="Gene3D" id="1.20.5.700">
    <property type="entry name" value="Single helix bin"/>
    <property type="match status" value="1"/>
</dbReference>
<comment type="subcellular location">
    <subcellularLocation>
        <location evidence="14">Cellular thylakoid membrane</location>
        <topology evidence="14">Single-pass membrane protein</topology>
    </subcellularLocation>
    <subcellularLocation>
        <location evidence="1">Membrane</location>
        <topology evidence="1">Single-pass membrane protein</topology>
    </subcellularLocation>
</comment>
<dbReference type="InterPro" id="IPR024094">
    <property type="entry name" value="Cyt_f_lg_dom"/>
</dbReference>
<keyword evidence="9 14" id="KW-0249">Electron transport</keyword>
<protein>
    <recommendedName>
        <fullName evidence="3 14">Cytochrome f</fullName>
    </recommendedName>
</protein>
<dbReference type="PANTHER" id="PTHR33288">
    <property type="match status" value="1"/>
</dbReference>
<dbReference type="NCBIfam" id="NF002736">
    <property type="entry name" value="PRK02693.1"/>
    <property type="match status" value="1"/>
</dbReference>
<feature type="binding site" description="axial binding residue" evidence="14">
    <location>
        <position position="45"/>
    </location>
    <ligand>
        <name>heme</name>
        <dbReference type="ChEBI" id="CHEBI:30413"/>
    </ligand>
    <ligandPart>
        <name>Fe</name>
        <dbReference type="ChEBI" id="CHEBI:18248"/>
    </ligandPart>
</feature>
<comment type="function">
    <text evidence="14">Component of the cytochrome b6-f complex, which mediates electron transfer between photosystem II (PSII) and photosystem I (PSI), cyclic electron flow around PSI, and state transitions.</text>
</comment>
<dbReference type="InterPro" id="IPR024058">
    <property type="entry name" value="Cyt-f_TM"/>
</dbReference>